<accession>A0A7W7WK68</accession>
<reference evidence="3 4" key="1">
    <citation type="submission" date="2020-08" db="EMBL/GenBank/DDBJ databases">
        <title>Sequencing the genomes of 1000 actinobacteria strains.</title>
        <authorList>
            <person name="Klenk H.-P."/>
        </authorList>
    </citation>
    <scope>NUCLEOTIDE SEQUENCE [LARGE SCALE GENOMIC DNA]</scope>
    <source>
        <strain evidence="3 4">DSM 44786</strain>
    </source>
</reference>
<sequence length="220" mass="22502">MTVPNTPADSAPEPPEAPGAAYPAQPDPYLPPPMPARERRPLGPELRIGALTTLAGVAAGALVGLLWLWLAPRVMLVAASDAIRYVDPEGEQRAGADGTFALLALAAGALSALVAFLLTRRRGGGIAVAGGLTVGGLAGSLLAWQLGTRLGPGTDVIANAKKAGQGVEFSAALELGAHGALLVWPMTAMVVLLALSAAFGKREQDPPPYWAGPQWQQPQG</sequence>
<organism evidence="3 4">
    <name type="scientific">Kitasatospora gansuensis</name>
    <dbReference type="NCBI Taxonomy" id="258050"/>
    <lineage>
        <taxon>Bacteria</taxon>
        <taxon>Bacillati</taxon>
        <taxon>Actinomycetota</taxon>
        <taxon>Actinomycetes</taxon>
        <taxon>Kitasatosporales</taxon>
        <taxon>Streptomycetaceae</taxon>
        <taxon>Kitasatospora</taxon>
    </lineage>
</organism>
<evidence type="ECO:0000256" key="2">
    <source>
        <dbReference type="SAM" id="Phobius"/>
    </source>
</evidence>
<evidence type="ECO:0000256" key="1">
    <source>
        <dbReference type="SAM" id="MobiDB-lite"/>
    </source>
</evidence>
<dbReference type="Proteomes" id="UP000573327">
    <property type="component" value="Unassembled WGS sequence"/>
</dbReference>
<feature type="transmembrane region" description="Helical" evidence="2">
    <location>
        <begin position="181"/>
        <end position="200"/>
    </location>
</feature>
<protein>
    <recommendedName>
        <fullName evidence="5">ABC transporter permease</fullName>
    </recommendedName>
</protein>
<dbReference type="EMBL" id="JACHJR010000001">
    <property type="protein sequence ID" value="MBB4950056.1"/>
    <property type="molecule type" value="Genomic_DNA"/>
</dbReference>
<keyword evidence="2" id="KW-0472">Membrane</keyword>
<evidence type="ECO:0000313" key="4">
    <source>
        <dbReference type="Proteomes" id="UP000573327"/>
    </source>
</evidence>
<evidence type="ECO:0008006" key="5">
    <source>
        <dbReference type="Google" id="ProtNLM"/>
    </source>
</evidence>
<keyword evidence="2" id="KW-0812">Transmembrane</keyword>
<keyword evidence="4" id="KW-1185">Reference proteome</keyword>
<feature type="transmembrane region" description="Helical" evidence="2">
    <location>
        <begin position="100"/>
        <end position="119"/>
    </location>
</feature>
<feature type="transmembrane region" description="Helical" evidence="2">
    <location>
        <begin position="126"/>
        <end position="146"/>
    </location>
</feature>
<proteinExistence type="predicted"/>
<dbReference type="RefSeq" id="WP_184920883.1">
    <property type="nucleotide sequence ID" value="NZ_JACHJR010000001.1"/>
</dbReference>
<name>A0A7W7WK68_9ACTN</name>
<gene>
    <name evidence="3" type="ORF">F4556_005591</name>
</gene>
<feature type="region of interest" description="Disordered" evidence="1">
    <location>
        <begin position="1"/>
        <end position="38"/>
    </location>
</feature>
<evidence type="ECO:0000313" key="3">
    <source>
        <dbReference type="EMBL" id="MBB4950056.1"/>
    </source>
</evidence>
<feature type="transmembrane region" description="Helical" evidence="2">
    <location>
        <begin position="48"/>
        <end position="70"/>
    </location>
</feature>
<comment type="caution">
    <text evidence="3">The sequence shown here is derived from an EMBL/GenBank/DDBJ whole genome shotgun (WGS) entry which is preliminary data.</text>
</comment>
<feature type="compositionally biased region" description="Pro residues" evidence="1">
    <location>
        <begin position="25"/>
        <end position="35"/>
    </location>
</feature>
<keyword evidence="2" id="KW-1133">Transmembrane helix</keyword>
<dbReference type="AlphaFoldDB" id="A0A7W7WK68"/>